<dbReference type="EMBL" id="SJLI01000433">
    <property type="protein sequence ID" value="TYK89626.1"/>
    <property type="molecule type" value="Genomic_DNA"/>
</dbReference>
<feature type="region of interest" description="Disordered" evidence="1">
    <location>
        <begin position="1"/>
        <end position="24"/>
    </location>
</feature>
<keyword evidence="2" id="KW-0808">Transferase</keyword>
<keyword evidence="2" id="KW-0489">Methyltransferase</keyword>
<sequence>MRIVSGEFGGRPLKTLDGKTTRPTSDKVRGAIFNMIGPYFDGGRV</sequence>
<evidence type="ECO:0000313" key="3">
    <source>
        <dbReference type="Proteomes" id="UP000325300"/>
    </source>
</evidence>
<name>A0A5S4T6V0_STRPY</name>
<dbReference type="SUPFAM" id="SSF53335">
    <property type="entry name" value="S-adenosyl-L-methionine-dependent methyltransferases"/>
    <property type="match status" value="1"/>
</dbReference>
<dbReference type="InterPro" id="IPR029063">
    <property type="entry name" value="SAM-dependent_MTases_sf"/>
</dbReference>
<protein>
    <submittedName>
        <fullName evidence="2">16S rRNA (Guanine(966)-N(2))-methyltransferase RsmD</fullName>
    </submittedName>
</protein>
<dbReference type="Proteomes" id="UP000325300">
    <property type="component" value="Unassembled WGS sequence"/>
</dbReference>
<feature type="compositionally biased region" description="Basic and acidic residues" evidence="1">
    <location>
        <begin position="14"/>
        <end position="24"/>
    </location>
</feature>
<gene>
    <name evidence="2" type="ORF">E0F67_11445</name>
</gene>
<accession>A0A5S4T6V0</accession>
<organism evidence="2 3">
    <name type="scientific">Streptococcus pyogenes</name>
    <dbReference type="NCBI Taxonomy" id="1314"/>
    <lineage>
        <taxon>Bacteria</taxon>
        <taxon>Bacillati</taxon>
        <taxon>Bacillota</taxon>
        <taxon>Bacilli</taxon>
        <taxon>Lactobacillales</taxon>
        <taxon>Streptococcaceae</taxon>
        <taxon>Streptococcus</taxon>
    </lineage>
</organism>
<dbReference type="GO" id="GO:0008168">
    <property type="term" value="F:methyltransferase activity"/>
    <property type="evidence" value="ECO:0007669"/>
    <property type="project" value="UniProtKB-KW"/>
</dbReference>
<dbReference type="Pfam" id="PF03602">
    <property type="entry name" value="Cons_hypoth95"/>
    <property type="match status" value="1"/>
</dbReference>
<comment type="caution">
    <text evidence="2">The sequence shown here is derived from an EMBL/GenBank/DDBJ whole genome shotgun (WGS) entry which is preliminary data.</text>
</comment>
<feature type="non-terminal residue" evidence="2">
    <location>
        <position position="45"/>
    </location>
</feature>
<evidence type="ECO:0000256" key="1">
    <source>
        <dbReference type="SAM" id="MobiDB-lite"/>
    </source>
</evidence>
<evidence type="ECO:0000313" key="2">
    <source>
        <dbReference type="EMBL" id="TYK89626.1"/>
    </source>
</evidence>
<proteinExistence type="predicted"/>
<dbReference type="Gene3D" id="3.40.50.150">
    <property type="entry name" value="Vaccinia Virus protein VP39"/>
    <property type="match status" value="1"/>
</dbReference>
<dbReference type="GO" id="GO:0032259">
    <property type="term" value="P:methylation"/>
    <property type="evidence" value="ECO:0007669"/>
    <property type="project" value="UniProtKB-KW"/>
</dbReference>
<dbReference type="AlphaFoldDB" id="A0A5S4T6V0"/>
<reference evidence="2 3" key="1">
    <citation type="submission" date="2019-02" db="EMBL/GenBank/DDBJ databases">
        <title>Novel genomic isolates of S. pyogenes and S. dysgalactiae subsp. equisimilis associated to necrotising fasciitis (NSTI).</title>
        <authorList>
            <person name="Barrantes I."/>
        </authorList>
    </citation>
    <scope>NUCLEOTIDE SEQUENCE [LARGE SCALE GENOMIC DNA]</scope>
    <source>
        <strain evidence="2 3">SPY5003</strain>
    </source>
</reference>